<feature type="transmembrane region" description="Helical" evidence="8">
    <location>
        <begin position="243"/>
        <end position="264"/>
    </location>
</feature>
<feature type="chain" id="PRO_5042534744" description="DOMON domain-containing protein" evidence="9">
    <location>
        <begin position="21"/>
        <end position="531"/>
    </location>
</feature>
<dbReference type="SMART" id="SM00664">
    <property type="entry name" value="DoH"/>
    <property type="match status" value="1"/>
</dbReference>
<evidence type="ECO:0000256" key="2">
    <source>
        <dbReference type="ARBA" id="ARBA00022448"/>
    </source>
</evidence>
<feature type="transmembrane region" description="Helical" evidence="8">
    <location>
        <begin position="271"/>
        <end position="289"/>
    </location>
</feature>
<dbReference type="Gene3D" id="2.60.40.1210">
    <property type="entry name" value="Cellobiose dehydrogenase, cytochrome domain"/>
    <property type="match status" value="1"/>
</dbReference>
<feature type="region of interest" description="Disordered" evidence="7">
    <location>
        <begin position="194"/>
        <end position="231"/>
    </location>
</feature>
<dbReference type="PANTHER" id="PTHR47797:SF4">
    <property type="entry name" value="DOMON DOMAIN-CONTAINING PROTEIN"/>
    <property type="match status" value="1"/>
</dbReference>
<keyword evidence="3 8" id="KW-0812">Transmembrane</keyword>
<dbReference type="Proteomes" id="UP001239445">
    <property type="component" value="Unassembled WGS sequence"/>
</dbReference>
<feature type="transmembrane region" description="Helical" evidence="8">
    <location>
        <begin position="373"/>
        <end position="391"/>
    </location>
</feature>
<comment type="caution">
    <text evidence="11">The sequence shown here is derived from an EMBL/GenBank/DDBJ whole genome shotgun (WGS) entry which is preliminary data.</text>
</comment>
<feature type="domain" description="DOMON" evidence="10">
    <location>
        <begin position="35"/>
        <end position="156"/>
    </location>
</feature>
<keyword evidence="4" id="KW-0249">Electron transport</keyword>
<dbReference type="PROSITE" id="PS50836">
    <property type="entry name" value="DOMON"/>
    <property type="match status" value="1"/>
</dbReference>
<dbReference type="CDD" id="cd08760">
    <property type="entry name" value="Cyt_b561_FRRS1_like"/>
    <property type="match status" value="1"/>
</dbReference>
<feature type="signal peptide" evidence="9">
    <location>
        <begin position="1"/>
        <end position="20"/>
    </location>
</feature>
<dbReference type="CDD" id="cd09630">
    <property type="entry name" value="CDH_like_cytochrome"/>
    <property type="match status" value="1"/>
</dbReference>
<evidence type="ECO:0000256" key="9">
    <source>
        <dbReference type="SAM" id="SignalP"/>
    </source>
</evidence>
<keyword evidence="2" id="KW-0813">Transport</keyword>
<evidence type="ECO:0000256" key="1">
    <source>
        <dbReference type="ARBA" id="ARBA00004370"/>
    </source>
</evidence>
<evidence type="ECO:0000256" key="7">
    <source>
        <dbReference type="SAM" id="MobiDB-lite"/>
    </source>
</evidence>
<dbReference type="PANTHER" id="PTHR47797">
    <property type="entry name" value="DEHYDROGENASE, PUTATIVE (AFU_ORTHOLOGUE AFUA_8G05805)-RELATED"/>
    <property type="match status" value="1"/>
</dbReference>
<proteinExistence type="predicted"/>
<dbReference type="InterPro" id="IPR019711">
    <property type="entry name" value="ATP_synth_F0_suH"/>
</dbReference>
<dbReference type="GO" id="GO:0015986">
    <property type="term" value="P:proton motive force-driven ATP synthesis"/>
    <property type="evidence" value="ECO:0007669"/>
    <property type="project" value="InterPro"/>
</dbReference>
<name>A0AAJ0BB71_9PEZI</name>
<keyword evidence="5 8" id="KW-1133">Transmembrane helix</keyword>
<feature type="compositionally biased region" description="Gly residues" evidence="7">
    <location>
        <begin position="201"/>
        <end position="230"/>
    </location>
</feature>
<evidence type="ECO:0000256" key="6">
    <source>
        <dbReference type="ARBA" id="ARBA00023136"/>
    </source>
</evidence>
<reference evidence="11" key="1">
    <citation type="submission" date="2023-06" db="EMBL/GenBank/DDBJ databases">
        <title>Genome-scale phylogeny and comparative genomics of the fungal order Sordariales.</title>
        <authorList>
            <consortium name="Lawrence Berkeley National Laboratory"/>
            <person name="Hensen N."/>
            <person name="Bonometti L."/>
            <person name="Westerberg I."/>
            <person name="Brannstrom I.O."/>
            <person name="Guillou S."/>
            <person name="Cros-Aarteil S."/>
            <person name="Calhoun S."/>
            <person name="Haridas S."/>
            <person name="Kuo A."/>
            <person name="Mondo S."/>
            <person name="Pangilinan J."/>
            <person name="Riley R."/>
            <person name="Labutti K."/>
            <person name="Andreopoulos B."/>
            <person name="Lipzen A."/>
            <person name="Chen C."/>
            <person name="Yanf M."/>
            <person name="Daum C."/>
            <person name="Ng V."/>
            <person name="Clum A."/>
            <person name="Steindorff A."/>
            <person name="Ohm R."/>
            <person name="Martin F."/>
            <person name="Silar P."/>
            <person name="Natvig D."/>
            <person name="Lalanne C."/>
            <person name="Gautier V."/>
            <person name="Ament-Velasquez S.L."/>
            <person name="Kruys A."/>
            <person name="Hutchinson M.I."/>
            <person name="Powell A.J."/>
            <person name="Barry K."/>
            <person name="Miller A.N."/>
            <person name="Grigoriev I.V."/>
            <person name="Debuchy R."/>
            <person name="Gladieux P."/>
            <person name="Thoren M.H."/>
            <person name="Johannesson H."/>
        </authorList>
    </citation>
    <scope>NUCLEOTIDE SEQUENCE</scope>
    <source>
        <strain evidence="11">PSN4</strain>
    </source>
</reference>
<dbReference type="Gene3D" id="1.20.120.1770">
    <property type="match status" value="1"/>
</dbReference>
<keyword evidence="12" id="KW-1185">Reference proteome</keyword>
<sequence length="531" mass="55057">MKSTSSLLAAALTGAGVVQGSTIGTCPGNANNVCYSVGVPQSSASSDSGNIYFQIKAPTTYAWVALGTGSRMSGSNLFIMYQDGRGNITLSPRRGTPHTPPSLDTSSTAAQLTLLDGSGVSSDGKTMVANVRCANCQSWNGGSMSLSSTSTSWVAGWCTGSSLATTDRNAQIAQHDDTAVFGLDLTKATVSTDSNPFTGSAAGGSGGSGSGGGSGTGGGSDGDDGNGNSGGVTVIETVSPGVLAAHGVVMGLVFAALYPLGSLLMPLAGKWWLHAIWQSIAFVLMWIGFGTGVRAANERGLLFNNGHTIFGTVVVCLLAIQPVLGFIHHKHFLATGARGPVSYAHVWYGRALLVLGVINGGVGLNMAEERSGLRIAYAIVAIVCFLAWGVAKGLRVFRNKKGDNRHHKEIDALSPVQSYASRVAVQMPLRTFIAPTVVRRADFVQELYLKELKAYKPAPIKESDAVGHVATFNLPKPPKSPEEADLSSSLKEYETMAVEIEGADAAAAEAAAGTKDYLVEENEGENAARGH</sequence>
<dbReference type="InterPro" id="IPR006593">
    <property type="entry name" value="Cyt_b561/ferric_Rdtase_TM"/>
</dbReference>
<accession>A0AAJ0BB71</accession>
<feature type="transmembrane region" description="Helical" evidence="8">
    <location>
        <begin position="347"/>
        <end position="367"/>
    </location>
</feature>
<evidence type="ECO:0000256" key="3">
    <source>
        <dbReference type="ARBA" id="ARBA00022692"/>
    </source>
</evidence>
<dbReference type="AlphaFoldDB" id="A0AAJ0BB71"/>
<dbReference type="EMBL" id="MU839834">
    <property type="protein sequence ID" value="KAK1755064.1"/>
    <property type="molecule type" value="Genomic_DNA"/>
</dbReference>
<feature type="transmembrane region" description="Helical" evidence="8">
    <location>
        <begin position="309"/>
        <end position="327"/>
    </location>
</feature>
<dbReference type="SMART" id="SM00665">
    <property type="entry name" value="B561"/>
    <property type="match status" value="1"/>
</dbReference>
<dbReference type="Pfam" id="PF10775">
    <property type="entry name" value="ATP_sub_h"/>
    <property type="match status" value="1"/>
</dbReference>
<protein>
    <recommendedName>
        <fullName evidence="10">DOMON domain-containing protein</fullName>
    </recommendedName>
</protein>
<evidence type="ECO:0000256" key="4">
    <source>
        <dbReference type="ARBA" id="ARBA00022982"/>
    </source>
</evidence>
<organism evidence="11 12">
    <name type="scientific">Echria macrotheca</name>
    <dbReference type="NCBI Taxonomy" id="438768"/>
    <lineage>
        <taxon>Eukaryota</taxon>
        <taxon>Fungi</taxon>
        <taxon>Dikarya</taxon>
        <taxon>Ascomycota</taxon>
        <taxon>Pezizomycotina</taxon>
        <taxon>Sordariomycetes</taxon>
        <taxon>Sordariomycetidae</taxon>
        <taxon>Sordariales</taxon>
        <taxon>Schizotheciaceae</taxon>
        <taxon>Echria</taxon>
    </lineage>
</organism>
<evidence type="ECO:0000313" key="11">
    <source>
        <dbReference type="EMBL" id="KAK1755064.1"/>
    </source>
</evidence>
<keyword evidence="6 8" id="KW-0472">Membrane</keyword>
<comment type="subcellular location">
    <subcellularLocation>
        <location evidence="1">Membrane</location>
    </subcellularLocation>
</comment>
<evidence type="ECO:0000256" key="5">
    <source>
        <dbReference type="ARBA" id="ARBA00022989"/>
    </source>
</evidence>
<dbReference type="Pfam" id="PF16010">
    <property type="entry name" value="CDH-cyt"/>
    <property type="match status" value="1"/>
</dbReference>
<evidence type="ECO:0000259" key="10">
    <source>
        <dbReference type="PROSITE" id="PS50836"/>
    </source>
</evidence>
<evidence type="ECO:0000313" key="12">
    <source>
        <dbReference type="Proteomes" id="UP001239445"/>
    </source>
</evidence>
<keyword evidence="9" id="KW-0732">Signal</keyword>
<dbReference type="InterPro" id="IPR015920">
    <property type="entry name" value="Cellobiose_DH-like_cyt"/>
</dbReference>
<gene>
    <name evidence="11" type="ORF">QBC47DRAFT_423243</name>
</gene>
<dbReference type="InterPro" id="IPR005018">
    <property type="entry name" value="DOMON_domain"/>
</dbReference>
<dbReference type="SUPFAM" id="SSF49344">
    <property type="entry name" value="CBD9-like"/>
    <property type="match status" value="1"/>
</dbReference>
<evidence type="ECO:0000256" key="8">
    <source>
        <dbReference type="SAM" id="Phobius"/>
    </source>
</evidence>
<dbReference type="GO" id="GO:0016020">
    <property type="term" value="C:membrane"/>
    <property type="evidence" value="ECO:0007669"/>
    <property type="project" value="UniProtKB-SubCell"/>
</dbReference>